<organism evidence="1">
    <name type="scientific">Salmonella typhimurium</name>
    <dbReference type="NCBI Taxonomy" id="90371"/>
    <lineage>
        <taxon>Bacteria</taxon>
        <taxon>Pseudomonadati</taxon>
        <taxon>Pseudomonadota</taxon>
        <taxon>Gammaproteobacteria</taxon>
        <taxon>Enterobacterales</taxon>
        <taxon>Enterobacteriaceae</taxon>
        <taxon>Salmonella</taxon>
    </lineage>
</organism>
<keyword evidence="1" id="KW-0614">Plasmid</keyword>
<evidence type="ECO:0000313" key="1">
    <source>
        <dbReference type="EMBL" id="AJS09858.1"/>
    </source>
</evidence>
<proteinExistence type="predicted"/>
<dbReference type="AlphaFoldDB" id="A0A0D3RKD5"/>
<sequence>MGHLPLNSGYLSAKDIKDTIYIYYKSKKSCLSKLTNIIPREKGDHKLISYRLQASQKDDYEHYVYIKDIIGDRTNCGIILYPYNILTLANLMHECNGVRFGKLELHSNLVGYPSAKNIIINATSMYGFSFLFESRDSLKSFLELYNKSIVSKRLHFDDICRDIRRNDLLEDIYNRCHVIKPNHCS</sequence>
<name>A0A0D3RKD5_SALTM</name>
<dbReference type="EMBL" id="KP763470">
    <property type="protein sequence ID" value="AJS09858.1"/>
    <property type="molecule type" value="Genomic_DNA"/>
</dbReference>
<geneLocation type="plasmid" evidence="1">
    <name>pSTM_Phi</name>
</geneLocation>
<accession>A0A0D3RKD5</accession>
<dbReference type="RefSeq" id="WP_147167254.1">
    <property type="nucleotide sequence ID" value="NZ_KP763470.1"/>
</dbReference>
<protein>
    <submittedName>
        <fullName evidence="1">Uncharacterized protein</fullName>
    </submittedName>
</protein>
<reference evidence="1" key="1">
    <citation type="journal article" date="2015" name="FEMS Microbiol. Lett.">
        <title>Characterisation of a large novel phage-like plasmid in Salmonella enterica serovar Typhimurium.</title>
        <authorList>
            <person name="Octavia S."/>
            <person name="Sara J."/>
            <person name="Lan R."/>
        </authorList>
    </citation>
    <scope>NUCLEOTIDE SEQUENCE</scope>
    <source>
        <strain evidence="1">L946</strain>
        <plasmid evidence="1">pSTM_Phi</plasmid>
    </source>
</reference>